<proteinExistence type="predicted"/>
<evidence type="ECO:0000259" key="4">
    <source>
        <dbReference type="Pfam" id="PF02984"/>
    </source>
</evidence>
<dbReference type="SUPFAM" id="SSF47954">
    <property type="entry name" value="Cyclin-like"/>
    <property type="match status" value="2"/>
</dbReference>
<dbReference type="Pfam" id="PF02984">
    <property type="entry name" value="Cyclin_C"/>
    <property type="match status" value="1"/>
</dbReference>
<name>A0ABD3RYQ7_9STRA</name>
<dbReference type="InterPro" id="IPR006671">
    <property type="entry name" value="Cyclin_N"/>
</dbReference>
<evidence type="ECO:0000259" key="3">
    <source>
        <dbReference type="Pfam" id="PF00134"/>
    </source>
</evidence>
<feature type="compositionally biased region" description="Polar residues" evidence="2">
    <location>
        <begin position="79"/>
        <end position="88"/>
    </location>
</feature>
<evidence type="ECO:0000256" key="2">
    <source>
        <dbReference type="SAM" id="MobiDB-lite"/>
    </source>
</evidence>
<organism evidence="5 6">
    <name type="scientific">Cyclostephanos tholiformis</name>
    <dbReference type="NCBI Taxonomy" id="382380"/>
    <lineage>
        <taxon>Eukaryota</taxon>
        <taxon>Sar</taxon>
        <taxon>Stramenopiles</taxon>
        <taxon>Ochrophyta</taxon>
        <taxon>Bacillariophyta</taxon>
        <taxon>Coscinodiscophyceae</taxon>
        <taxon>Thalassiosirophycidae</taxon>
        <taxon>Stephanodiscales</taxon>
        <taxon>Stephanodiscaceae</taxon>
        <taxon>Cyclostephanos</taxon>
    </lineage>
</organism>
<dbReference type="Proteomes" id="UP001530377">
    <property type="component" value="Unassembled WGS sequence"/>
</dbReference>
<dbReference type="Gene3D" id="1.10.472.10">
    <property type="entry name" value="Cyclin-like"/>
    <property type="match status" value="2"/>
</dbReference>
<comment type="caution">
    <text evidence="5">The sequence shown here is derived from an EMBL/GenBank/DDBJ whole genome shotgun (WGS) entry which is preliminary data.</text>
</comment>
<keyword evidence="1" id="KW-0195">Cyclin</keyword>
<dbReference type="AlphaFoldDB" id="A0ABD3RYQ7"/>
<evidence type="ECO:0008006" key="7">
    <source>
        <dbReference type="Google" id="ProtNLM"/>
    </source>
</evidence>
<dbReference type="PANTHER" id="PTHR10177">
    <property type="entry name" value="CYCLINS"/>
    <property type="match status" value="1"/>
</dbReference>
<gene>
    <name evidence="5" type="ORF">ACHAXA_003944</name>
</gene>
<dbReference type="Pfam" id="PF00134">
    <property type="entry name" value="Cyclin_N"/>
    <property type="match status" value="1"/>
</dbReference>
<keyword evidence="6" id="KW-1185">Reference proteome</keyword>
<accession>A0ABD3RYQ7</accession>
<dbReference type="EMBL" id="JALLPB020000109">
    <property type="protein sequence ID" value="KAL3817321.1"/>
    <property type="molecule type" value="Genomic_DNA"/>
</dbReference>
<evidence type="ECO:0000313" key="5">
    <source>
        <dbReference type="EMBL" id="KAL3817321.1"/>
    </source>
</evidence>
<feature type="region of interest" description="Disordered" evidence="2">
    <location>
        <begin position="62"/>
        <end position="88"/>
    </location>
</feature>
<dbReference type="InterPro" id="IPR004367">
    <property type="entry name" value="Cyclin_C-dom"/>
</dbReference>
<feature type="domain" description="Cyclin N-terminal" evidence="3">
    <location>
        <begin position="185"/>
        <end position="239"/>
    </location>
</feature>
<evidence type="ECO:0000313" key="6">
    <source>
        <dbReference type="Proteomes" id="UP001530377"/>
    </source>
</evidence>
<reference evidence="5 6" key="1">
    <citation type="submission" date="2024-10" db="EMBL/GenBank/DDBJ databases">
        <title>Updated reference genomes for cyclostephanoid diatoms.</title>
        <authorList>
            <person name="Roberts W.R."/>
            <person name="Alverson A.J."/>
        </authorList>
    </citation>
    <scope>NUCLEOTIDE SEQUENCE [LARGE SCALE GENOMIC DNA]</scope>
    <source>
        <strain evidence="5 6">AJA228-03</strain>
    </source>
</reference>
<dbReference type="InterPro" id="IPR036915">
    <property type="entry name" value="Cyclin-like_sf"/>
</dbReference>
<feature type="domain" description="Cyclin C-terminal" evidence="4">
    <location>
        <begin position="279"/>
        <end position="323"/>
    </location>
</feature>
<sequence>MAKALVNSVAEGHRLHLKALARQERGSDYQRQDYLSPVWQRSLLRRRDGQHGEDAIVTIEEESSGQQTIDVDAKRPQQRESPTSTASSTSLIDFDTSVVSSLEVCIQWRARIIEWKYQVVDRFDISREIVSISTFYLDQYLSMYYVADIEVGRIRRHACNSIRDLPILFKANTFDFDSIPLPQLFQLVGITSLYLAIKIHSPMKVSMSAITRNGNDHITVMHIEEMELSIMKSLRWHLSPPTAVSFVKNIFPLILNFDIPCPGGGHSVRDSLADARAVQSFEFAIYLTELSVCAYQFVPIRPSSTAIAAILYSMEIIGHSDEAKGAFQSLLHDKSLVIVVDASEVKTAGKLLRELYLLSIPDKHDVCPDGQ</sequence>
<protein>
    <recommendedName>
        <fullName evidence="7">Cyclin C-terminal domain-containing protein</fullName>
    </recommendedName>
</protein>
<evidence type="ECO:0000256" key="1">
    <source>
        <dbReference type="ARBA" id="ARBA00023127"/>
    </source>
</evidence>
<dbReference type="InterPro" id="IPR039361">
    <property type="entry name" value="Cyclin"/>
</dbReference>